<dbReference type="PANTHER" id="PTHR30371">
    <property type="entry name" value="SEC-INDEPENDENT PROTEIN TRANSLOCASE PROTEIN TATC"/>
    <property type="match status" value="1"/>
</dbReference>
<sequence>MTETPEDLRMPLLEHLIELRKRLLISLVAFFVVFVACYFFSRQIYGFLVEPLARVMEKHGDVHRHMIYTSLTEAFWTYVRVSAFAAAFFCFPIWAGQIWAFVAPGLYKHERRAFAPFLVATPVLFVAGAALLYYIVLPMAWNFFLSFESLGVDTGGLPIELQAKVGEYLSLVMHLVFAFGLAFQMPVALTLLTRVGIISSTDLVEKRRYAIVGVFVAAAVLTPPDIISQLSLAVPMLLLYELSILSSRWVERDRAAKAPAAGEAVAETLPVPLDDTDFNEG</sequence>
<protein>
    <submittedName>
        <fullName evidence="6">Sec-independent protein translocase protein TatC</fullName>
    </submittedName>
</protein>
<feature type="transmembrane region" description="Helical" evidence="5">
    <location>
        <begin position="171"/>
        <end position="197"/>
    </location>
</feature>
<evidence type="ECO:0000313" key="6">
    <source>
        <dbReference type="EMBL" id="OIQ90159.1"/>
    </source>
</evidence>
<dbReference type="InterPro" id="IPR002033">
    <property type="entry name" value="TatC"/>
</dbReference>
<feature type="transmembrane region" description="Helical" evidence="5">
    <location>
        <begin position="81"/>
        <end position="102"/>
    </location>
</feature>
<accession>A0A1J5RDS8</accession>
<dbReference type="EMBL" id="MLJW01000302">
    <property type="protein sequence ID" value="OIQ90159.1"/>
    <property type="molecule type" value="Genomic_DNA"/>
</dbReference>
<evidence type="ECO:0000256" key="2">
    <source>
        <dbReference type="ARBA" id="ARBA00022692"/>
    </source>
</evidence>
<dbReference type="AlphaFoldDB" id="A0A1J5RDS8"/>
<evidence type="ECO:0000256" key="1">
    <source>
        <dbReference type="ARBA" id="ARBA00004141"/>
    </source>
</evidence>
<dbReference type="PROSITE" id="PS01218">
    <property type="entry name" value="TATC"/>
    <property type="match status" value="1"/>
</dbReference>
<name>A0A1J5RDS8_9ZZZZ</name>
<keyword evidence="3 5" id="KW-1133">Transmembrane helix</keyword>
<dbReference type="PRINTS" id="PR01840">
    <property type="entry name" value="TATCFAMILY"/>
</dbReference>
<reference evidence="6" key="1">
    <citation type="submission" date="2016-10" db="EMBL/GenBank/DDBJ databases">
        <title>Sequence of Gallionella enrichment culture.</title>
        <authorList>
            <person name="Poehlein A."/>
            <person name="Muehling M."/>
            <person name="Daniel R."/>
        </authorList>
    </citation>
    <scope>NUCLEOTIDE SEQUENCE</scope>
</reference>
<dbReference type="GO" id="GO:0065002">
    <property type="term" value="P:intracellular protein transmembrane transport"/>
    <property type="evidence" value="ECO:0007669"/>
    <property type="project" value="TreeGrafter"/>
</dbReference>
<evidence type="ECO:0000256" key="4">
    <source>
        <dbReference type="ARBA" id="ARBA00023136"/>
    </source>
</evidence>
<evidence type="ECO:0000256" key="3">
    <source>
        <dbReference type="ARBA" id="ARBA00022989"/>
    </source>
</evidence>
<dbReference type="Pfam" id="PF00902">
    <property type="entry name" value="TatC"/>
    <property type="match status" value="1"/>
</dbReference>
<dbReference type="HAMAP" id="MF_00902">
    <property type="entry name" value="TatC"/>
    <property type="match status" value="1"/>
</dbReference>
<keyword evidence="4 5" id="KW-0472">Membrane</keyword>
<comment type="subcellular location">
    <subcellularLocation>
        <location evidence="1">Membrane</location>
        <topology evidence="1">Multi-pass membrane protein</topology>
    </subcellularLocation>
</comment>
<gene>
    <name evidence="6" type="primary">tatC_7</name>
    <name evidence="6" type="ORF">GALL_279590</name>
</gene>
<evidence type="ECO:0000256" key="5">
    <source>
        <dbReference type="SAM" id="Phobius"/>
    </source>
</evidence>
<proteinExistence type="inferred from homology"/>
<comment type="caution">
    <text evidence="6">The sequence shown here is derived from an EMBL/GenBank/DDBJ whole genome shotgun (WGS) entry which is preliminary data.</text>
</comment>
<dbReference type="InterPro" id="IPR019820">
    <property type="entry name" value="Sec-indep_translocase_CS"/>
</dbReference>
<dbReference type="GO" id="GO:0033281">
    <property type="term" value="C:TAT protein transport complex"/>
    <property type="evidence" value="ECO:0007669"/>
    <property type="project" value="TreeGrafter"/>
</dbReference>
<feature type="transmembrane region" description="Helical" evidence="5">
    <location>
        <begin position="209"/>
        <end position="226"/>
    </location>
</feature>
<dbReference type="GO" id="GO:0009977">
    <property type="term" value="F:proton motive force dependent protein transmembrane transporter activity"/>
    <property type="evidence" value="ECO:0007669"/>
    <property type="project" value="TreeGrafter"/>
</dbReference>
<organism evidence="6">
    <name type="scientific">mine drainage metagenome</name>
    <dbReference type="NCBI Taxonomy" id="410659"/>
    <lineage>
        <taxon>unclassified sequences</taxon>
        <taxon>metagenomes</taxon>
        <taxon>ecological metagenomes</taxon>
    </lineage>
</organism>
<feature type="transmembrane region" description="Helical" evidence="5">
    <location>
        <begin position="114"/>
        <end position="136"/>
    </location>
</feature>
<keyword evidence="2 5" id="KW-0812">Transmembrane</keyword>
<dbReference type="PANTHER" id="PTHR30371:SF0">
    <property type="entry name" value="SEC-INDEPENDENT PROTEIN TRANSLOCASE PROTEIN TATC, CHLOROPLASTIC-RELATED"/>
    <property type="match status" value="1"/>
</dbReference>
<feature type="transmembrane region" description="Helical" evidence="5">
    <location>
        <begin position="23"/>
        <end position="41"/>
    </location>
</feature>
<dbReference type="NCBIfam" id="TIGR00945">
    <property type="entry name" value="tatC"/>
    <property type="match status" value="1"/>
</dbReference>
<dbReference type="GO" id="GO:0043953">
    <property type="term" value="P:protein transport by the Tat complex"/>
    <property type="evidence" value="ECO:0007669"/>
    <property type="project" value="TreeGrafter"/>
</dbReference>